<evidence type="ECO:0000313" key="1">
    <source>
        <dbReference type="EMBL" id="TCO59400.1"/>
    </source>
</evidence>
<dbReference type="RefSeq" id="WP_132117272.1">
    <property type="nucleotide sequence ID" value="NZ_SLWS01000004.1"/>
</dbReference>
<protein>
    <submittedName>
        <fullName evidence="1">Uncharacterized protein</fullName>
    </submittedName>
</protein>
<name>A0A4V2S7D7_9PSEU</name>
<evidence type="ECO:0000313" key="2">
    <source>
        <dbReference type="Proteomes" id="UP000295680"/>
    </source>
</evidence>
<accession>A0A4V2S7D7</accession>
<gene>
    <name evidence="1" type="ORF">EV192_104241</name>
</gene>
<keyword evidence="2" id="KW-1185">Reference proteome</keyword>
<reference evidence="1 2" key="1">
    <citation type="submission" date="2019-03" db="EMBL/GenBank/DDBJ databases">
        <title>Genomic Encyclopedia of Type Strains, Phase IV (KMG-IV): sequencing the most valuable type-strain genomes for metagenomic binning, comparative biology and taxonomic classification.</title>
        <authorList>
            <person name="Goeker M."/>
        </authorList>
    </citation>
    <scope>NUCLEOTIDE SEQUENCE [LARGE SCALE GENOMIC DNA]</scope>
    <source>
        <strain evidence="1 2">DSM 45934</strain>
    </source>
</reference>
<comment type="caution">
    <text evidence="1">The sequence shown here is derived from an EMBL/GenBank/DDBJ whole genome shotgun (WGS) entry which is preliminary data.</text>
</comment>
<dbReference type="Proteomes" id="UP000295680">
    <property type="component" value="Unassembled WGS sequence"/>
</dbReference>
<organism evidence="1 2">
    <name type="scientific">Actinocrispum wychmicini</name>
    <dbReference type="NCBI Taxonomy" id="1213861"/>
    <lineage>
        <taxon>Bacteria</taxon>
        <taxon>Bacillati</taxon>
        <taxon>Actinomycetota</taxon>
        <taxon>Actinomycetes</taxon>
        <taxon>Pseudonocardiales</taxon>
        <taxon>Pseudonocardiaceae</taxon>
        <taxon>Actinocrispum</taxon>
    </lineage>
</organism>
<sequence>MKLPTSARTALSAELGPDYIVLDLHSAPTTADASKTTLPGVDGYHHRYEGLRLAFVDWGSYFLIPRVWSNTHGKLIVLRQDGLRVEFLQ</sequence>
<dbReference type="AlphaFoldDB" id="A0A4V2S7D7"/>
<proteinExistence type="predicted"/>
<dbReference type="OrthoDB" id="4350047at2"/>
<dbReference type="EMBL" id="SLWS01000004">
    <property type="protein sequence ID" value="TCO59400.1"/>
    <property type="molecule type" value="Genomic_DNA"/>
</dbReference>